<dbReference type="AlphaFoldDB" id="A0A9J7XH75"/>
<dbReference type="Gene3D" id="3.30.420.10">
    <property type="entry name" value="Ribonuclease H-like superfamily/Ribonuclease H"/>
    <property type="match status" value="1"/>
</dbReference>
<keyword evidence="3" id="KW-1185">Reference proteome</keyword>
<dbReference type="Pfam" id="PF01498">
    <property type="entry name" value="HTH_Tnp_Tc3_2"/>
    <property type="match status" value="1"/>
</dbReference>
<evidence type="ECO:0000313" key="2">
    <source>
        <dbReference type="Ensembl" id="ENSCCRP00000105701.1"/>
    </source>
</evidence>
<accession>A0A9J7XH75</accession>
<dbReference type="GO" id="GO:0015074">
    <property type="term" value="P:DNA integration"/>
    <property type="evidence" value="ECO:0007669"/>
    <property type="project" value="InterPro"/>
</dbReference>
<proteinExistence type="predicted"/>
<dbReference type="Proteomes" id="UP001108240">
    <property type="component" value="Unplaced"/>
</dbReference>
<dbReference type="InterPro" id="IPR052338">
    <property type="entry name" value="Transposase_5"/>
</dbReference>
<dbReference type="GO" id="GO:0003677">
    <property type="term" value="F:DNA binding"/>
    <property type="evidence" value="ECO:0007669"/>
    <property type="project" value="InterPro"/>
</dbReference>
<dbReference type="Ensembl" id="ENSCCRT00000126522.1">
    <property type="protein sequence ID" value="ENSCCRP00000105701.1"/>
    <property type="gene ID" value="ENSCCRG00000066608.1"/>
</dbReference>
<dbReference type="SUPFAM" id="SSF46689">
    <property type="entry name" value="Homeodomain-like"/>
    <property type="match status" value="1"/>
</dbReference>
<dbReference type="GO" id="GO:0006313">
    <property type="term" value="P:DNA transposition"/>
    <property type="evidence" value="ECO:0007669"/>
    <property type="project" value="InterPro"/>
</dbReference>
<dbReference type="OMA" id="ECHTAIF"/>
<name>A0A9J7XH75_CYPCA</name>
<protein>
    <recommendedName>
        <fullName evidence="1">Transposase Tc1-like domain-containing protein</fullName>
    </recommendedName>
</protein>
<dbReference type="PANTHER" id="PTHR23022">
    <property type="entry name" value="TRANSPOSABLE ELEMENT-RELATED"/>
    <property type="match status" value="1"/>
</dbReference>
<dbReference type="InterPro" id="IPR036397">
    <property type="entry name" value="RNaseH_sf"/>
</dbReference>
<dbReference type="InterPro" id="IPR009057">
    <property type="entry name" value="Homeodomain-like_sf"/>
</dbReference>
<dbReference type="InterPro" id="IPR002492">
    <property type="entry name" value="Transposase_Tc1-like"/>
</dbReference>
<sequence>MTSVIECHTAIFLNTPRHCSEEQHTLIKKLIGEGKTYKEVQKMIGCSAKMISNALKWRAKPERRGRKQKTTIKMDRRITRMAKAQPMISSRMIKDSLELPVSTVTVRRHLCEANLFSRIPRKVPLLKKGMCRRGYNLPKNTSTGLKRNGGTFLWTDESKIFLFGSKGHRQFVRRPPNSEFKPQYTVKTVKHGGASIMIWACFSYYGVGPIYRIPGIMDQFAYVKILEEVMLLYAEEDMPLKWLFQQDNDPKHTSKLVVPNQQN</sequence>
<evidence type="ECO:0000259" key="1">
    <source>
        <dbReference type="Pfam" id="PF01498"/>
    </source>
</evidence>
<feature type="domain" description="Transposase Tc1-like" evidence="1">
    <location>
        <begin position="75"/>
        <end position="131"/>
    </location>
</feature>
<dbReference type="GeneTree" id="ENSGT00940000166084"/>
<evidence type="ECO:0000313" key="3">
    <source>
        <dbReference type="Proteomes" id="UP001108240"/>
    </source>
</evidence>
<dbReference type="PANTHER" id="PTHR23022:SF134">
    <property type="entry name" value="TRANSPOSABLE ELEMENT TC1 TRANSPOSASE"/>
    <property type="match status" value="1"/>
</dbReference>
<reference evidence="2" key="1">
    <citation type="submission" date="2025-08" db="UniProtKB">
        <authorList>
            <consortium name="Ensembl"/>
        </authorList>
    </citation>
    <scope>IDENTIFICATION</scope>
</reference>
<reference evidence="2" key="2">
    <citation type="submission" date="2025-09" db="UniProtKB">
        <authorList>
            <consortium name="Ensembl"/>
        </authorList>
    </citation>
    <scope>IDENTIFICATION</scope>
</reference>
<organism evidence="2 3">
    <name type="scientific">Cyprinus carpio carpio</name>
    <dbReference type="NCBI Taxonomy" id="630221"/>
    <lineage>
        <taxon>Eukaryota</taxon>
        <taxon>Metazoa</taxon>
        <taxon>Chordata</taxon>
        <taxon>Craniata</taxon>
        <taxon>Vertebrata</taxon>
        <taxon>Euteleostomi</taxon>
        <taxon>Actinopterygii</taxon>
        <taxon>Neopterygii</taxon>
        <taxon>Teleostei</taxon>
        <taxon>Ostariophysi</taxon>
        <taxon>Cypriniformes</taxon>
        <taxon>Cyprinidae</taxon>
        <taxon>Cyprininae</taxon>
        <taxon>Cyprinus</taxon>
    </lineage>
</organism>